<dbReference type="RefSeq" id="WP_026850003.1">
    <property type="nucleotide sequence ID" value="NZ_CP011454.1"/>
</dbReference>
<feature type="domain" description="DZANK-type" evidence="2">
    <location>
        <begin position="137"/>
        <end position="181"/>
    </location>
</feature>
<evidence type="ECO:0000313" key="3">
    <source>
        <dbReference type="EMBL" id="AMW04353.1"/>
    </source>
</evidence>
<sequence>MALPEGALPLVLGTGLALGALTLVLAPLLSAIETPPNTPPQTEAAKATARKAKRAGEQSNMAVDALREIEFDRETGKLSDTDYADLKQRYTREALAEMRAADGGAAPVVAIAAAAEESGLDPVEAAIARAAGQVKSCGVCGPRPEPDATYCSSCGRFLPGSCGSCGASVDLVGSRFCSGCGTQLAAA</sequence>
<dbReference type="EMBL" id="CP011454">
    <property type="protein sequence ID" value="AMW04353.1"/>
    <property type="molecule type" value="Genomic_DNA"/>
</dbReference>
<dbReference type="OrthoDB" id="9788304at2"/>
<evidence type="ECO:0000259" key="2">
    <source>
        <dbReference type="Pfam" id="PF12773"/>
    </source>
</evidence>
<organism evidence="3 4">
    <name type="scientific">Gemmatimonas phototrophica</name>
    <dbReference type="NCBI Taxonomy" id="1379270"/>
    <lineage>
        <taxon>Bacteria</taxon>
        <taxon>Pseudomonadati</taxon>
        <taxon>Gemmatimonadota</taxon>
        <taxon>Gemmatimonadia</taxon>
        <taxon>Gemmatimonadales</taxon>
        <taxon>Gemmatimonadaceae</taxon>
        <taxon>Gemmatimonas</taxon>
    </lineage>
</organism>
<dbReference type="KEGG" id="gph:GEMMAAP_04840"/>
<keyword evidence="4" id="KW-1185">Reference proteome</keyword>
<dbReference type="Proteomes" id="UP000076404">
    <property type="component" value="Chromosome"/>
</dbReference>
<dbReference type="eggNOG" id="ENOG5030HMM">
    <property type="taxonomic scope" value="Bacteria"/>
</dbReference>
<name>A0A143BIA8_9BACT</name>
<accession>A0A143BIA8</accession>
<proteinExistence type="predicted"/>
<dbReference type="InterPro" id="IPR025874">
    <property type="entry name" value="DZR"/>
</dbReference>
<feature type="region of interest" description="Disordered" evidence="1">
    <location>
        <begin position="33"/>
        <end position="59"/>
    </location>
</feature>
<reference evidence="3 4" key="1">
    <citation type="journal article" date="2014" name="Proc. Natl. Acad. Sci. U.S.A.">
        <title>Functional type 2 photosynthetic reaction centers found in the rare bacterial phylum Gemmatimonadetes.</title>
        <authorList>
            <person name="Zeng Y."/>
            <person name="Feng F."/>
            <person name="Medova H."/>
            <person name="Dean J."/>
            <person name="Koblizek M."/>
        </authorList>
    </citation>
    <scope>NUCLEOTIDE SEQUENCE [LARGE SCALE GENOMIC DNA]</scope>
    <source>
        <strain evidence="3 4">AP64</strain>
    </source>
</reference>
<evidence type="ECO:0000313" key="4">
    <source>
        <dbReference type="Proteomes" id="UP000076404"/>
    </source>
</evidence>
<evidence type="ECO:0000256" key="1">
    <source>
        <dbReference type="SAM" id="MobiDB-lite"/>
    </source>
</evidence>
<gene>
    <name evidence="3" type="ORF">GEMMAAP_04840</name>
</gene>
<protein>
    <recommendedName>
        <fullName evidence="2">DZANK-type domain-containing protein</fullName>
    </recommendedName>
</protein>
<dbReference type="AlphaFoldDB" id="A0A143BIA8"/>
<dbReference type="Pfam" id="PF12773">
    <property type="entry name" value="DZR"/>
    <property type="match status" value="1"/>
</dbReference>
<reference evidence="3 4" key="2">
    <citation type="journal article" date="2016" name="Environ. Microbiol. Rep.">
        <title>Metagenomic evidence for the presence of phototrophic Gemmatimonadetes bacteria in diverse environments.</title>
        <authorList>
            <person name="Zeng Y."/>
            <person name="Baumbach J."/>
            <person name="Barbosa E.G."/>
            <person name="Azevedo V."/>
            <person name="Zhang C."/>
            <person name="Koblizek M."/>
        </authorList>
    </citation>
    <scope>NUCLEOTIDE SEQUENCE [LARGE SCALE GENOMIC DNA]</scope>
    <source>
        <strain evidence="3 4">AP64</strain>
    </source>
</reference>